<dbReference type="PANTHER" id="PTHR12269">
    <property type="entry name" value="EUKARYOTIC TRANSLATION INITIATION FACTOR 4E TRANSPORTER"/>
    <property type="match status" value="1"/>
</dbReference>
<dbReference type="PANTHER" id="PTHR12269:SF1">
    <property type="entry name" value="EUKARYOTIC TRANSLATION INITIATION FACTOR 4E TRANSPORTER"/>
    <property type="match status" value="1"/>
</dbReference>
<dbReference type="EMBL" id="JASPKY010000009">
    <property type="protein sequence ID" value="KAK9754032.1"/>
    <property type="molecule type" value="Genomic_DNA"/>
</dbReference>
<evidence type="ECO:0000256" key="3">
    <source>
        <dbReference type="SAM" id="MobiDB-lite"/>
    </source>
</evidence>
<organism evidence="4 5">
    <name type="scientific">Popillia japonica</name>
    <name type="common">Japanese beetle</name>
    <dbReference type="NCBI Taxonomy" id="7064"/>
    <lineage>
        <taxon>Eukaryota</taxon>
        <taxon>Metazoa</taxon>
        <taxon>Ecdysozoa</taxon>
        <taxon>Arthropoda</taxon>
        <taxon>Hexapoda</taxon>
        <taxon>Insecta</taxon>
        <taxon>Pterygota</taxon>
        <taxon>Neoptera</taxon>
        <taxon>Endopterygota</taxon>
        <taxon>Coleoptera</taxon>
        <taxon>Polyphaga</taxon>
        <taxon>Scarabaeiformia</taxon>
        <taxon>Scarabaeidae</taxon>
        <taxon>Rutelinae</taxon>
        <taxon>Popillia</taxon>
    </lineage>
</organism>
<dbReference type="Pfam" id="PF10477">
    <property type="entry name" value="EIF4E-T"/>
    <property type="match status" value="1"/>
</dbReference>
<feature type="compositionally biased region" description="Low complexity" evidence="3">
    <location>
        <begin position="260"/>
        <end position="275"/>
    </location>
</feature>
<dbReference type="Proteomes" id="UP001458880">
    <property type="component" value="Unassembled WGS sequence"/>
</dbReference>
<gene>
    <name evidence="4" type="ORF">QE152_g1569</name>
</gene>
<feature type="compositionally biased region" description="Low complexity" evidence="3">
    <location>
        <begin position="285"/>
        <end position="295"/>
    </location>
</feature>
<dbReference type="GO" id="GO:0017148">
    <property type="term" value="P:negative regulation of translation"/>
    <property type="evidence" value="ECO:0007669"/>
    <property type="project" value="TreeGrafter"/>
</dbReference>
<dbReference type="GO" id="GO:0003729">
    <property type="term" value="F:mRNA binding"/>
    <property type="evidence" value="ECO:0007669"/>
    <property type="project" value="TreeGrafter"/>
</dbReference>
<dbReference type="GO" id="GO:0005634">
    <property type="term" value="C:nucleus"/>
    <property type="evidence" value="ECO:0007669"/>
    <property type="project" value="TreeGrafter"/>
</dbReference>
<evidence type="ECO:0000313" key="5">
    <source>
        <dbReference type="Proteomes" id="UP001458880"/>
    </source>
</evidence>
<comment type="subcellular location">
    <subcellularLocation>
        <location evidence="1">Cytoplasm</location>
    </subcellularLocation>
</comment>
<feature type="region of interest" description="Disordered" evidence="3">
    <location>
        <begin position="358"/>
        <end position="416"/>
    </location>
</feature>
<protein>
    <submittedName>
        <fullName evidence="4">Nucleocytoplasmic shuttling protein for mRNA cap-binding EIF4E</fullName>
    </submittedName>
</protein>
<feature type="compositionally biased region" description="Low complexity" evidence="3">
    <location>
        <begin position="358"/>
        <end position="376"/>
    </location>
</feature>
<keyword evidence="5" id="KW-1185">Reference proteome</keyword>
<feature type="compositionally biased region" description="Polar residues" evidence="3">
    <location>
        <begin position="239"/>
        <end position="253"/>
    </location>
</feature>
<feature type="region of interest" description="Disordered" evidence="3">
    <location>
        <begin position="230"/>
        <end position="300"/>
    </location>
</feature>
<feature type="region of interest" description="Disordered" evidence="3">
    <location>
        <begin position="51"/>
        <end position="74"/>
    </location>
</feature>
<proteinExistence type="predicted"/>
<dbReference type="InterPro" id="IPR018862">
    <property type="entry name" value="eIF4E-T"/>
</dbReference>
<dbReference type="GO" id="GO:0036464">
    <property type="term" value="C:cytoplasmic ribonucleoprotein granule"/>
    <property type="evidence" value="ECO:0007669"/>
    <property type="project" value="UniProtKB-ARBA"/>
</dbReference>
<evidence type="ECO:0000313" key="4">
    <source>
        <dbReference type="EMBL" id="KAK9754032.1"/>
    </source>
</evidence>
<sequence>MSAASKHNKTKEDNSAFQKLLAQMQDGHVIQASNGPIPQQKTQPMSIMEMLSHSQKQEEAARLALSHSQKQEEAARLAQMMNSSVSQGHHPNDLNYKLQQSQAPQRQMDIFNKLLASGVRQPQARTPPPLNDIGLAGRELLNRPEAQAILQAMHQRIPSPRELQVHTQNIMQRALIKKKLEEQQENFRKKQELQQSGQSPGGISPAKNVGSPTQLAFTPTAVLRKMTADKDEGNKDSANKNNDTQTKSLQQGRAVTGMRNQPTQNQQAGSQTQQSVENPNQIKSQPQWNTQQTQQSVENPNQIKSQPQWNTQFQQMNKQPGRPIVKNNANFQQSQQSQQQAQYDQFLFQQRLMTQQQQQRKQTQQFGGQYGGHQHFANNPQQYSQLPHQLRAQHQQQQPHVRPQQQQQQSSGLNQQWQQIIQHNQSFDNRQIGRGGGNDGDMSPTSNQLARWFSPDLLERARKGKLPNMPASGRAQHALSLEEIERQTAPVIHN</sequence>
<evidence type="ECO:0000256" key="2">
    <source>
        <dbReference type="ARBA" id="ARBA00022490"/>
    </source>
</evidence>
<accession>A0AAW1N5K0</accession>
<evidence type="ECO:0000256" key="1">
    <source>
        <dbReference type="ARBA" id="ARBA00004496"/>
    </source>
</evidence>
<name>A0AAW1N5K0_POPJA</name>
<feature type="region of interest" description="Disordered" evidence="3">
    <location>
        <begin position="185"/>
        <end position="214"/>
    </location>
</feature>
<feature type="compositionally biased region" description="Low complexity" evidence="3">
    <location>
        <begin position="385"/>
        <end position="416"/>
    </location>
</feature>
<comment type="caution">
    <text evidence="4">The sequence shown here is derived from an EMBL/GenBank/DDBJ whole genome shotgun (WGS) entry which is preliminary data.</text>
</comment>
<reference evidence="4 5" key="1">
    <citation type="journal article" date="2024" name="BMC Genomics">
        <title>De novo assembly and annotation of Popillia japonica's genome with initial clues to its potential as an invasive pest.</title>
        <authorList>
            <person name="Cucini C."/>
            <person name="Boschi S."/>
            <person name="Funari R."/>
            <person name="Cardaioli E."/>
            <person name="Iannotti N."/>
            <person name="Marturano G."/>
            <person name="Paoli F."/>
            <person name="Bruttini M."/>
            <person name="Carapelli A."/>
            <person name="Frati F."/>
            <person name="Nardi F."/>
        </authorList>
    </citation>
    <scope>NUCLEOTIDE SEQUENCE [LARGE SCALE GENOMIC DNA]</scope>
    <source>
        <strain evidence="4">DMR45628</strain>
    </source>
</reference>
<dbReference type="AlphaFoldDB" id="A0AAW1N5K0"/>
<keyword evidence="2" id="KW-0963">Cytoplasm</keyword>